<evidence type="ECO:0000256" key="1">
    <source>
        <dbReference type="SAM" id="MobiDB-lite"/>
    </source>
</evidence>
<proteinExistence type="predicted"/>
<dbReference type="AlphaFoldDB" id="A0A0F4Z001"/>
<dbReference type="GeneID" id="25314439"/>
<feature type="compositionally biased region" description="Low complexity" evidence="1">
    <location>
        <begin position="185"/>
        <end position="205"/>
    </location>
</feature>
<dbReference type="EMBL" id="LASV01000084">
    <property type="protein sequence ID" value="KKA23857.1"/>
    <property type="molecule type" value="Genomic_DNA"/>
</dbReference>
<feature type="region of interest" description="Disordered" evidence="1">
    <location>
        <begin position="156"/>
        <end position="291"/>
    </location>
</feature>
<evidence type="ECO:0000313" key="3">
    <source>
        <dbReference type="Proteomes" id="UP000053958"/>
    </source>
</evidence>
<comment type="caution">
    <text evidence="2">The sequence shown here is derived from an EMBL/GenBank/DDBJ whole genome shotgun (WGS) entry which is preliminary data.</text>
</comment>
<feature type="compositionally biased region" description="Polar residues" evidence="1">
    <location>
        <begin position="238"/>
        <end position="251"/>
    </location>
</feature>
<sequence>MTHTNVKRDNRKRSRSVSTMSRKSPVEKAEKSDKPKSRTGVRRKPVNWTDTKNMWLLLAVLRQIQSPNICFETVSKDMGSEEFGPAQCRRQFETLQKIDAAVAKERAKKESNVDVPVVHVEDSRHDESVGYSPEPVPITPVVNRIDEEFFCPQTRTDAEVRSESSFDNSYSTPSLGSMTEPPSPLSMSYSQGGSSSDSRPVTSSSMRRVVPEVHVSSHITTSQRQDYPRERRNARPAQISSPNRVQRGSNPRRNREIREPGYHGVAKQHYRDRRRYNRGNSYREVSHRERH</sequence>
<protein>
    <submittedName>
        <fullName evidence="2">Uncharacterized protein</fullName>
    </submittedName>
</protein>
<feature type="compositionally biased region" description="Basic and acidic residues" evidence="1">
    <location>
        <begin position="24"/>
        <end position="36"/>
    </location>
</feature>
<feature type="region of interest" description="Disordered" evidence="1">
    <location>
        <begin position="1"/>
        <end position="46"/>
    </location>
</feature>
<reference evidence="2 3" key="1">
    <citation type="submission" date="2015-04" db="EMBL/GenBank/DDBJ databases">
        <authorList>
            <person name="Heijne W.H."/>
            <person name="Fedorova N.D."/>
            <person name="Nierman W.C."/>
            <person name="Vollebregt A.W."/>
            <person name="Zhao Z."/>
            <person name="Wu L."/>
            <person name="Kumar M."/>
            <person name="Stam H."/>
            <person name="van den Berg M.A."/>
            <person name="Pel H.J."/>
        </authorList>
    </citation>
    <scope>NUCLEOTIDE SEQUENCE [LARGE SCALE GENOMIC DNA]</scope>
    <source>
        <strain evidence="2 3">CBS 393.64</strain>
    </source>
</reference>
<dbReference type="RefSeq" id="XP_013330469.1">
    <property type="nucleotide sequence ID" value="XM_013475015.1"/>
</dbReference>
<feature type="compositionally biased region" description="Polar residues" evidence="1">
    <location>
        <begin position="165"/>
        <end position="177"/>
    </location>
</feature>
<keyword evidence="3" id="KW-1185">Reference proteome</keyword>
<name>A0A0F4Z001_RASE3</name>
<dbReference type="Proteomes" id="UP000053958">
    <property type="component" value="Unassembled WGS sequence"/>
</dbReference>
<accession>A0A0F4Z001</accession>
<feature type="compositionally biased region" description="Basic residues" evidence="1">
    <location>
        <begin position="266"/>
        <end position="277"/>
    </location>
</feature>
<organism evidence="2 3">
    <name type="scientific">Rasamsonia emersonii (strain ATCC 16479 / CBS 393.64 / IMI 116815)</name>
    <dbReference type="NCBI Taxonomy" id="1408163"/>
    <lineage>
        <taxon>Eukaryota</taxon>
        <taxon>Fungi</taxon>
        <taxon>Dikarya</taxon>
        <taxon>Ascomycota</taxon>
        <taxon>Pezizomycotina</taxon>
        <taxon>Eurotiomycetes</taxon>
        <taxon>Eurotiomycetidae</taxon>
        <taxon>Eurotiales</taxon>
        <taxon>Trichocomaceae</taxon>
        <taxon>Rasamsonia</taxon>
    </lineage>
</organism>
<evidence type="ECO:0000313" key="2">
    <source>
        <dbReference type="EMBL" id="KKA23857.1"/>
    </source>
</evidence>
<gene>
    <name evidence="2" type="ORF">T310_2088</name>
</gene>